<comment type="caution">
    <text evidence="2">The sequence shown here is derived from an EMBL/GenBank/DDBJ whole genome shotgun (WGS) entry which is preliminary data.</text>
</comment>
<gene>
    <name evidence="2" type="ORF">BCR25_09600</name>
</gene>
<dbReference type="RefSeq" id="WP_069664509.1">
    <property type="nucleotide sequence ID" value="NZ_JBHUJJ010000001.1"/>
</dbReference>
<protein>
    <submittedName>
        <fullName evidence="2">Uncharacterized protein</fullName>
    </submittedName>
</protein>
<keyword evidence="3" id="KW-1185">Reference proteome</keyword>
<evidence type="ECO:0000256" key="1">
    <source>
        <dbReference type="SAM" id="Phobius"/>
    </source>
</evidence>
<keyword evidence="1" id="KW-1133">Transmembrane helix</keyword>
<sequence length="129" mass="15075">MNKKRAVKLIILVGIILIFGTMSVLGVKKITKPSIKEKQLAFLKEHEDEMIEYIEKDSEYVQLKKYNYNLDSIVFNWNSVAEIQSMAFSEKKLSIEVDIFDRNENNLDGFEIYIIPDDISDPKRIELIE</sequence>
<organism evidence="2 3">
    <name type="scientific">Enterococcus termitis</name>
    <dbReference type="NCBI Taxonomy" id="332950"/>
    <lineage>
        <taxon>Bacteria</taxon>
        <taxon>Bacillati</taxon>
        <taxon>Bacillota</taxon>
        <taxon>Bacilli</taxon>
        <taxon>Lactobacillales</taxon>
        <taxon>Enterococcaceae</taxon>
        <taxon>Enterococcus</taxon>
    </lineage>
</organism>
<dbReference type="Proteomes" id="UP000095094">
    <property type="component" value="Unassembled WGS sequence"/>
</dbReference>
<keyword evidence="1" id="KW-0472">Membrane</keyword>
<accession>A0A1E5GAX1</accession>
<name>A0A1E5GAX1_9ENTE</name>
<dbReference type="AlphaFoldDB" id="A0A1E5GAX1"/>
<dbReference type="EMBL" id="MIJY01000044">
    <property type="protein sequence ID" value="OEG09755.1"/>
    <property type="molecule type" value="Genomic_DNA"/>
</dbReference>
<proteinExistence type="predicted"/>
<feature type="transmembrane region" description="Helical" evidence="1">
    <location>
        <begin position="6"/>
        <end position="27"/>
    </location>
</feature>
<evidence type="ECO:0000313" key="3">
    <source>
        <dbReference type="Proteomes" id="UP000095094"/>
    </source>
</evidence>
<keyword evidence="1" id="KW-0812">Transmembrane</keyword>
<reference evidence="3" key="1">
    <citation type="submission" date="2016-09" db="EMBL/GenBank/DDBJ databases">
        <authorList>
            <person name="Gulvik C.A."/>
        </authorList>
    </citation>
    <scope>NUCLEOTIDE SEQUENCE [LARGE SCALE GENOMIC DNA]</scope>
    <source>
        <strain evidence="3">LMG 8895</strain>
    </source>
</reference>
<evidence type="ECO:0000313" key="2">
    <source>
        <dbReference type="EMBL" id="OEG09755.1"/>
    </source>
</evidence>